<evidence type="ECO:0000313" key="3">
    <source>
        <dbReference type="Proteomes" id="UP000016569"/>
    </source>
</evidence>
<sequence>MARRPFRTCPPSGPPVRTGRWLRPRGNCGRKVPKPADSRNSV</sequence>
<comment type="caution">
    <text evidence="2">The sequence shown here is derived from an EMBL/GenBank/DDBJ whole genome shotgun (WGS) entry which is preliminary data.</text>
</comment>
<organism evidence="2 3">
    <name type="scientific">Brevundimonas abyssalis TAR-001</name>
    <dbReference type="NCBI Taxonomy" id="1391729"/>
    <lineage>
        <taxon>Bacteria</taxon>
        <taxon>Pseudomonadati</taxon>
        <taxon>Pseudomonadota</taxon>
        <taxon>Alphaproteobacteria</taxon>
        <taxon>Caulobacterales</taxon>
        <taxon>Caulobacteraceae</taxon>
        <taxon>Brevundimonas</taxon>
    </lineage>
</organism>
<feature type="region of interest" description="Disordered" evidence="1">
    <location>
        <begin position="1"/>
        <end position="42"/>
    </location>
</feature>
<gene>
    <name evidence="2" type="ORF">MBEBAB_1548</name>
</gene>
<dbReference type="EMBL" id="BATC01000023">
    <property type="protein sequence ID" value="GAD59298.1"/>
    <property type="molecule type" value="Genomic_DNA"/>
</dbReference>
<protein>
    <submittedName>
        <fullName evidence="2">Uncharacterized protein</fullName>
    </submittedName>
</protein>
<evidence type="ECO:0000313" key="2">
    <source>
        <dbReference type="EMBL" id="GAD59298.1"/>
    </source>
</evidence>
<proteinExistence type="predicted"/>
<dbReference type="Proteomes" id="UP000016569">
    <property type="component" value="Unassembled WGS sequence"/>
</dbReference>
<reference evidence="3" key="1">
    <citation type="journal article" date="2013" name="Genome Announc.">
        <title>Draft Genome Sequence of the Dimorphic Prosthecate Bacterium Brevundimonas abyssalis TAR-001T.</title>
        <authorList>
            <person name="Tsubouchi T."/>
            <person name="Nishi S."/>
            <person name="Usui K."/>
            <person name="Shimane Y."/>
            <person name="Takaki Y."/>
            <person name="Maruyama T."/>
            <person name="Hatada Y."/>
        </authorList>
    </citation>
    <scope>NUCLEOTIDE SEQUENCE [LARGE SCALE GENOMIC DNA]</scope>
    <source>
        <strain evidence="3">TAR-001</strain>
    </source>
</reference>
<dbReference type="AlphaFoldDB" id="A0A8E0KJM9"/>
<name>A0A8E0KJM9_9CAUL</name>
<keyword evidence="3" id="KW-1185">Reference proteome</keyword>
<evidence type="ECO:0000256" key="1">
    <source>
        <dbReference type="SAM" id="MobiDB-lite"/>
    </source>
</evidence>
<accession>A0A8E0KJM9</accession>